<gene>
    <name evidence="9" type="ORF">RRU01S_12_02050</name>
</gene>
<comment type="similarity">
    <text evidence="2">Belongs to the auxin efflux carrier (TC 2.A.69) family.</text>
</comment>
<evidence type="ECO:0000256" key="2">
    <source>
        <dbReference type="ARBA" id="ARBA00010145"/>
    </source>
</evidence>
<sequence>MYAVAINVAPIFLLILIGWATVKVKLFKAEASDVLSDFVFKIAVPTLIFRTLASADFHGASPFKLWVTYFVGVAITWAAGQLVTRHVFKQDLRVSVIAGISSAFANNIFIGLPLVGRSIGSDGIVAISILLVVHLPIMMIAGTILMENATHKVLGGEKRSAFAVLKQVGRNLAQNPLVIALVLGLCFNMTGFAMPEVMTTVIDQIASMAGPAALISLGMALTKYPIRGNLRIAVTMTAFKLILMPACVWLMAHALGLSPAWTAALVLTSCVPTGINSWLLANRFGIGHSIAASTISISTLFGVLTVSFWAWLLS</sequence>
<dbReference type="InterPro" id="IPR038770">
    <property type="entry name" value="Na+/solute_symporter_sf"/>
</dbReference>
<evidence type="ECO:0000313" key="10">
    <source>
        <dbReference type="Proteomes" id="UP000028701"/>
    </source>
</evidence>
<evidence type="ECO:0000256" key="8">
    <source>
        <dbReference type="SAM" id="Phobius"/>
    </source>
</evidence>
<feature type="transmembrane region" description="Helical" evidence="8">
    <location>
        <begin position="201"/>
        <end position="221"/>
    </location>
</feature>
<dbReference type="Pfam" id="PF03547">
    <property type="entry name" value="Mem_trans"/>
    <property type="match status" value="1"/>
</dbReference>
<evidence type="ECO:0000256" key="1">
    <source>
        <dbReference type="ARBA" id="ARBA00004651"/>
    </source>
</evidence>
<accession>A0A081CVC6</accession>
<feature type="transmembrane region" description="Helical" evidence="8">
    <location>
        <begin position="261"/>
        <end position="281"/>
    </location>
</feature>
<dbReference type="eggNOG" id="COG0679">
    <property type="taxonomic scope" value="Bacteria"/>
</dbReference>
<dbReference type="PANTHER" id="PTHR36838">
    <property type="entry name" value="AUXIN EFFLUX CARRIER FAMILY PROTEIN"/>
    <property type="match status" value="1"/>
</dbReference>
<evidence type="ECO:0000313" key="9">
    <source>
        <dbReference type="EMBL" id="GAK70622.1"/>
    </source>
</evidence>
<feature type="transmembrane region" description="Helical" evidence="8">
    <location>
        <begin position="290"/>
        <end position="312"/>
    </location>
</feature>
<feature type="transmembrane region" description="Helical" evidence="8">
    <location>
        <begin position="233"/>
        <end position="255"/>
    </location>
</feature>
<dbReference type="Proteomes" id="UP000028701">
    <property type="component" value="Unassembled WGS sequence"/>
</dbReference>
<feature type="transmembrane region" description="Helical" evidence="8">
    <location>
        <begin position="176"/>
        <end position="195"/>
    </location>
</feature>
<dbReference type="AlphaFoldDB" id="A0A081CVC6"/>
<keyword evidence="3" id="KW-0813">Transport</keyword>
<proteinExistence type="inferred from homology"/>
<reference evidence="9 10" key="1">
    <citation type="submission" date="2014-08" db="EMBL/GenBank/DDBJ databases">
        <title>Whole genome shotgun sequence of Rhizobium rubi NBRC 13261.</title>
        <authorList>
            <person name="Katano-Makiyama Y."/>
            <person name="Hosoyama A."/>
            <person name="Hashimoto M."/>
            <person name="Hosoyama Y."/>
            <person name="Noguchi M."/>
            <person name="Tsuchikane K."/>
            <person name="Uohara A."/>
            <person name="Ohji S."/>
            <person name="Ichikawa N."/>
            <person name="Kimura A."/>
            <person name="Yamazoe A."/>
            <person name="Fujita N."/>
        </authorList>
    </citation>
    <scope>NUCLEOTIDE SEQUENCE [LARGE SCALE GENOMIC DNA]</scope>
    <source>
        <strain evidence="9 10">NBRC 13261</strain>
    </source>
</reference>
<dbReference type="OrthoDB" id="9810457at2"/>
<evidence type="ECO:0008006" key="11">
    <source>
        <dbReference type="Google" id="ProtNLM"/>
    </source>
</evidence>
<dbReference type="EMBL" id="BBJU01000012">
    <property type="protein sequence ID" value="GAK70622.1"/>
    <property type="molecule type" value="Genomic_DNA"/>
</dbReference>
<evidence type="ECO:0000256" key="7">
    <source>
        <dbReference type="ARBA" id="ARBA00023136"/>
    </source>
</evidence>
<dbReference type="Gene3D" id="1.20.1530.20">
    <property type="match status" value="1"/>
</dbReference>
<evidence type="ECO:0000256" key="4">
    <source>
        <dbReference type="ARBA" id="ARBA00022475"/>
    </source>
</evidence>
<keyword evidence="6 8" id="KW-1133">Transmembrane helix</keyword>
<feature type="transmembrane region" description="Helical" evidence="8">
    <location>
        <begin position="6"/>
        <end position="22"/>
    </location>
</feature>
<keyword evidence="5 8" id="KW-0812">Transmembrane</keyword>
<dbReference type="RefSeq" id="WP_045230182.1">
    <property type="nucleotide sequence ID" value="NZ_BBJU01000012.1"/>
</dbReference>
<feature type="transmembrane region" description="Helical" evidence="8">
    <location>
        <begin position="124"/>
        <end position="145"/>
    </location>
</feature>
<protein>
    <recommendedName>
        <fullName evidence="11">Transporter</fullName>
    </recommendedName>
</protein>
<dbReference type="PANTHER" id="PTHR36838:SF3">
    <property type="entry name" value="TRANSPORTER AUXIN EFFLUX CARRIER EC FAMILY"/>
    <property type="match status" value="1"/>
</dbReference>
<feature type="transmembrane region" description="Helical" evidence="8">
    <location>
        <begin position="65"/>
        <end position="83"/>
    </location>
</feature>
<evidence type="ECO:0000256" key="3">
    <source>
        <dbReference type="ARBA" id="ARBA00022448"/>
    </source>
</evidence>
<keyword evidence="7 8" id="KW-0472">Membrane</keyword>
<feature type="transmembrane region" description="Helical" evidence="8">
    <location>
        <begin position="95"/>
        <end position="112"/>
    </location>
</feature>
<dbReference type="GO" id="GO:0055085">
    <property type="term" value="P:transmembrane transport"/>
    <property type="evidence" value="ECO:0007669"/>
    <property type="project" value="InterPro"/>
</dbReference>
<comment type="subcellular location">
    <subcellularLocation>
        <location evidence="1">Cell membrane</location>
        <topology evidence="1">Multi-pass membrane protein</topology>
    </subcellularLocation>
</comment>
<evidence type="ECO:0000256" key="5">
    <source>
        <dbReference type="ARBA" id="ARBA00022692"/>
    </source>
</evidence>
<keyword evidence="4" id="KW-1003">Cell membrane</keyword>
<evidence type="ECO:0000256" key="6">
    <source>
        <dbReference type="ARBA" id="ARBA00022989"/>
    </source>
</evidence>
<dbReference type="GO" id="GO:0005886">
    <property type="term" value="C:plasma membrane"/>
    <property type="evidence" value="ECO:0007669"/>
    <property type="project" value="UniProtKB-SubCell"/>
</dbReference>
<comment type="caution">
    <text evidence="9">The sequence shown here is derived from an EMBL/GenBank/DDBJ whole genome shotgun (WGS) entry which is preliminary data.</text>
</comment>
<name>A0A081CVC6_9HYPH</name>
<dbReference type="InterPro" id="IPR004776">
    <property type="entry name" value="Mem_transp_PIN-like"/>
</dbReference>
<organism evidence="9 10">
    <name type="scientific">Agrobacterium rubi TR3 = NBRC 13261</name>
    <dbReference type="NCBI Taxonomy" id="1368415"/>
    <lineage>
        <taxon>Bacteria</taxon>
        <taxon>Pseudomonadati</taxon>
        <taxon>Pseudomonadota</taxon>
        <taxon>Alphaproteobacteria</taxon>
        <taxon>Hyphomicrobiales</taxon>
        <taxon>Rhizobiaceae</taxon>
        <taxon>Rhizobium/Agrobacterium group</taxon>
        <taxon>Agrobacterium</taxon>
    </lineage>
</organism>